<proteinExistence type="predicted"/>
<dbReference type="EMBL" id="BARS01057031">
    <property type="protein sequence ID" value="GAG48011.1"/>
    <property type="molecule type" value="Genomic_DNA"/>
</dbReference>
<dbReference type="SUPFAM" id="SSF89550">
    <property type="entry name" value="PHP domain-like"/>
    <property type="match status" value="1"/>
</dbReference>
<dbReference type="AlphaFoldDB" id="X0ZI78"/>
<reference evidence="1" key="1">
    <citation type="journal article" date="2014" name="Front. Microbiol.">
        <title>High frequency of phylogenetically diverse reductive dehalogenase-homologous genes in deep subseafloor sedimentary metagenomes.</title>
        <authorList>
            <person name="Kawai M."/>
            <person name="Futagami T."/>
            <person name="Toyoda A."/>
            <person name="Takaki Y."/>
            <person name="Nishi S."/>
            <person name="Hori S."/>
            <person name="Arai W."/>
            <person name="Tsubouchi T."/>
            <person name="Morono Y."/>
            <person name="Uchiyama I."/>
            <person name="Ito T."/>
            <person name="Fujiyama A."/>
            <person name="Inagaki F."/>
            <person name="Takami H."/>
        </authorList>
    </citation>
    <scope>NUCLEOTIDE SEQUENCE</scope>
    <source>
        <strain evidence="1">Expedition CK06-06</strain>
    </source>
</reference>
<accession>X0ZI78</accession>
<comment type="caution">
    <text evidence="1">The sequence shown here is derived from an EMBL/GenBank/DDBJ whole genome shotgun (WGS) entry which is preliminary data.</text>
</comment>
<evidence type="ECO:0008006" key="2">
    <source>
        <dbReference type="Google" id="ProtNLM"/>
    </source>
</evidence>
<protein>
    <recommendedName>
        <fullName evidence="2">PHP domain-containing protein</fullName>
    </recommendedName>
</protein>
<evidence type="ECO:0000313" key="1">
    <source>
        <dbReference type="EMBL" id="GAG48011.1"/>
    </source>
</evidence>
<organism evidence="1">
    <name type="scientific">marine sediment metagenome</name>
    <dbReference type="NCBI Taxonomy" id="412755"/>
    <lineage>
        <taxon>unclassified sequences</taxon>
        <taxon>metagenomes</taxon>
        <taxon>ecological metagenomes</taxon>
    </lineage>
</organism>
<name>X0ZI78_9ZZZZ</name>
<dbReference type="InterPro" id="IPR016195">
    <property type="entry name" value="Pol/histidinol_Pase-like"/>
</dbReference>
<sequence>DGLEVYTPKNSPAYRQMALEVVRARRRPFSGGSDAHSFNDGIRFSQAPYACLESLKKFKASR</sequence>
<feature type="non-terminal residue" evidence="1">
    <location>
        <position position="1"/>
    </location>
</feature>
<gene>
    <name evidence="1" type="ORF">S01H1_83782</name>
</gene>
<dbReference type="Gene3D" id="3.20.20.140">
    <property type="entry name" value="Metal-dependent hydrolases"/>
    <property type="match status" value="1"/>
</dbReference>